<organism evidence="2 3">
    <name type="scientific">Legionella cardiaca</name>
    <dbReference type="NCBI Taxonomy" id="1071983"/>
    <lineage>
        <taxon>Bacteria</taxon>
        <taxon>Pseudomonadati</taxon>
        <taxon>Pseudomonadota</taxon>
        <taxon>Gammaproteobacteria</taxon>
        <taxon>Legionellales</taxon>
        <taxon>Legionellaceae</taxon>
        <taxon>Legionella</taxon>
    </lineage>
</organism>
<dbReference type="Proteomes" id="UP001222087">
    <property type="component" value="Chromosome"/>
</dbReference>
<protein>
    <recommendedName>
        <fullName evidence="4">Tfp pilus assembly protein PilX</fullName>
    </recommendedName>
</protein>
<reference evidence="2 3" key="1">
    <citation type="submission" date="2023-02" db="EMBL/GenBank/DDBJ databases">
        <title>Genome Sequence of L. cardiaca H63T.</title>
        <authorList>
            <person name="Lopez A.E."/>
            <person name="Cianciotto N.P."/>
        </authorList>
    </citation>
    <scope>NUCLEOTIDE SEQUENCE [LARGE SCALE GENOMIC DNA]</scope>
    <source>
        <strain evidence="2 3">H63</strain>
    </source>
</reference>
<gene>
    <name evidence="2" type="ORF">PXX05_08860</name>
</gene>
<keyword evidence="1" id="KW-1133">Transmembrane helix</keyword>
<keyword evidence="1" id="KW-0812">Transmembrane</keyword>
<evidence type="ECO:0000256" key="1">
    <source>
        <dbReference type="SAM" id="Phobius"/>
    </source>
</evidence>
<feature type="transmembrane region" description="Helical" evidence="1">
    <location>
        <begin position="6"/>
        <end position="25"/>
    </location>
</feature>
<keyword evidence="1" id="KW-0472">Membrane</keyword>
<sequence length="170" mass="20035">MMNQEGIVLLMTILILSLLSLLVLFEMQHIFLYYKGLNQIIEKRQNFYTLELGAQKLALQSWQYGQSCIRPEKDSKEIMHLLTTEACSFKEKNQVFLYLVEDLGEFPCLQSLLNKRHYSTHHWRINVLMQKTGARLLQWRIARPIALLPCLNKPNNIPLGLLSWRYLENN</sequence>
<evidence type="ECO:0000313" key="2">
    <source>
        <dbReference type="EMBL" id="WED42042.1"/>
    </source>
</evidence>
<keyword evidence="3" id="KW-1185">Reference proteome</keyword>
<evidence type="ECO:0000313" key="3">
    <source>
        <dbReference type="Proteomes" id="UP001222087"/>
    </source>
</evidence>
<evidence type="ECO:0008006" key="4">
    <source>
        <dbReference type="Google" id="ProtNLM"/>
    </source>
</evidence>
<accession>A0ABY8AS75</accession>
<proteinExistence type="predicted"/>
<dbReference type="EMBL" id="CP119078">
    <property type="protein sequence ID" value="WED42042.1"/>
    <property type="molecule type" value="Genomic_DNA"/>
</dbReference>
<dbReference type="RefSeq" id="WP_275087866.1">
    <property type="nucleotide sequence ID" value="NZ_CP119078.1"/>
</dbReference>
<name>A0ABY8AS75_9GAMM</name>